<evidence type="ECO:0000256" key="2">
    <source>
        <dbReference type="SAM" id="Phobius"/>
    </source>
</evidence>
<accession>A0A6A7Y6I1</accession>
<dbReference type="RefSeq" id="WP_153482750.1">
    <property type="nucleotide sequence ID" value="NZ_VWNA01000001.1"/>
</dbReference>
<keyword evidence="4" id="KW-1185">Reference proteome</keyword>
<evidence type="ECO:0000256" key="1">
    <source>
        <dbReference type="SAM" id="MobiDB-lite"/>
    </source>
</evidence>
<feature type="region of interest" description="Disordered" evidence="1">
    <location>
        <begin position="59"/>
        <end position="90"/>
    </location>
</feature>
<comment type="caution">
    <text evidence="3">The sequence shown here is derived from an EMBL/GenBank/DDBJ whole genome shotgun (WGS) entry which is preliminary data.</text>
</comment>
<keyword evidence="2" id="KW-0472">Membrane</keyword>
<organism evidence="3 4">
    <name type="scientific">Segnochrobactrum spirostomi</name>
    <dbReference type="NCBI Taxonomy" id="2608987"/>
    <lineage>
        <taxon>Bacteria</taxon>
        <taxon>Pseudomonadati</taxon>
        <taxon>Pseudomonadota</taxon>
        <taxon>Alphaproteobacteria</taxon>
        <taxon>Hyphomicrobiales</taxon>
        <taxon>Segnochrobactraceae</taxon>
        <taxon>Segnochrobactrum</taxon>
    </lineage>
</organism>
<reference evidence="3 4" key="1">
    <citation type="submission" date="2019-09" db="EMBL/GenBank/DDBJ databases">
        <title>Segnochrobactrum spirostomi gen. nov., sp. nov., isolated from the ciliate Spirostomum cf. yagiui and description of a novel family, Segnochrobactraceae fam. nov. within the order Rhizobiales of the class Alphaproteobacteria.</title>
        <authorList>
            <person name="Akter S."/>
            <person name="Shazib S.U.A."/>
            <person name="Shin M.K."/>
        </authorList>
    </citation>
    <scope>NUCLEOTIDE SEQUENCE [LARGE SCALE GENOMIC DNA]</scope>
    <source>
        <strain evidence="3 4">Sp-1</strain>
    </source>
</reference>
<dbReference type="Proteomes" id="UP000332515">
    <property type="component" value="Unassembled WGS sequence"/>
</dbReference>
<proteinExistence type="predicted"/>
<feature type="transmembrane region" description="Helical" evidence="2">
    <location>
        <begin position="108"/>
        <end position="128"/>
    </location>
</feature>
<evidence type="ECO:0000313" key="4">
    <source>
        <dbReference type="Proteomes" id="UP000332515"/>
    </source>
</evidence>
<gene>
    <name evidence="3" type="ORF">F0357_13725</name>
</gene>
<name>A0A6A7Y6I1_9HYPH</name>
<protein>
    <submittedName>
        <fullName evidence="3">Uncharacterized protein</fullName>
    </submittedName>
</protein>
<evidence type="ECO:0000313" key="3">
    <source>
        <dbReference type="EMBL" id="MQT13681.1"/>
    </source>
</evidence>
<keyword evidence="2" id="KW-1133">Transmembrane helix</keyword>
<keyword evidence="2" id="KW-0812">Transmembrane</keyword>
<dbReference type="EMBL" id="VWNA01000001">
    <property type="protein sequence ID" value="MQT13681.1"/>
    <property type="molecule type" value="Genomic_DNA"/>
</dbReference>
<sequence>MKFVSEEVHPTSDHVHSAASVPRKTAAGLVIAALCKADRELQQLKRSLFLHAFHASSSTAHSSQQRSTVEETATATKPPVAAPEGATRPRFPTPAGWRLNLSDDVGQLAAELATCVALALVLLALWAWCSGFGEAVLAMRGAS</sequence>
<dbReference type="AlphaFoldDB" id="A0A6A7Y6I1"/>
<feature type="compositionally biased region" description="Low complexity" evidence="1">
    <location>
        <begin position="59"/>
        <end position="84"/>
    </location>
</feature>